<accession>A0ABN7ACQ5</accession>
<evidence type="ECO:0000313" key="3">
    <source>
        <dbReference type="Proteomes" id="UP001307889"/>
    </source>
</evidence>
<keyword evidence="3" id="KW-1185">Reference proteome</keyword>
<evidence type="ECO:0000313" key="2">
    <source>
        <dbReference type="EMBL" id="BES88606.1"/>
    </source>
</evidence>
<feature type="region of interest" description="Disordered" evidence="1">
    <location>
        <begin position="129"/>
        <end position="159"/>
    </location>
</feature>
<feature type="region of interest" description="Disordered" evidence="1">
    <location>
        <begin position="1"/>
        <end position="81"/>
    </location>
</feature>
<proteinExistence type="predicted"/>
<dbReference type="Proteomes" id="UP001307889">
    <property type="component" value="Chromosome 1"/>
</dbReference>
<feature type="compositionally biased region" description="Acidic residues" evidence="1">
    <location>
        <begin position="11"/>
        <end position="24"/>
    </location>
</feature>
<protein>
    <submittedName>
        <fullName evidence="2">Uncharacterized protein</fullName>
    </submittedName>
</protein>
<evidence type="ECO:0000256" key="1">
    <source>
        <dbReference type="SAM" id="MobiDB-lite"/>
    </source>
</evidence>
<feature type="compositionally biased region" description="Basic and acidic residues" evidence="1">
    <location>
        <begin position="1"/>
        <end position="10"/>
    </location>
</feature>
<reference evidence="2 3" key="1">
    <citation type="submission" date="2023-09" db="EMBL/GenBank/DDBJ databases">
        <title>Nesidiocoris tenuis whole genome shotgun sequence.</title>
        <authorList>
            <person name="Shibata T."/>
            <person name="Shimoda M."/>
            <person name="Kobayashi T."/>
            <person name="Uehara T."/>
        </authorList>
    </citation>
    <scope>NUCLEOTIDE SEQUENCE [LARGE SCALE GENOMIC DNA]</scope>
    <source>
        <strain evidence="2 3">Japan</strain>
    </source>
</reference>
<organism evidence="2 3">
    <name type="scientific">Nesidiocoris tenuis</name>
    <dbReference type="NCBI Taxonomy" id="355587"/>
    <lineage>
        <taxon>Eukaryota</taxon>
        <taxon>Metazoa</taxon>
        <taxon>Ecdysozoa</taxon>
        <taxon>Arthropoda</taxon>
        <taxon>Hexapoda</taxon>
        <taxon>Insecta</taxon>
        <taxon>Pterygota</taxon>
        <taxon>Neoptera</taxon>
        <taxon>Paraneoptera</taxon>
        <taxon>Hemiptera</taxon>
        <taxon>Heteroptera</taxon>
        <taxon>Panheteroptera</taxon>
        <taxon>Cimicomorpha</taxon>
        <taxon>Miridae</taxon>
        <taxon>Dicyphina</taxon>
        <taxon>Nesidiocoris</taxon>
    </lineage>
</organism>
<dbReference type="EMBL" id="AP028909">
    <property type="protein sequence ID" value="BES88606.1"/>
    <property type="molecule type" value="Genomic_DNA"/>
</dbReference>
<feature type="compositionally biased region" description="Basic and acidic residues" evidence="1">
    <location>
        <begin position="55"/>
        <end position="81"/>
    </location>
</feature>
<name>A0ABN7ACQ5_9HEMI</name>
<gene>
    <name evidence="2" type="ORF">NTJ_01412</name>
</gene>
<sequence length="213" mass="23891">MDETAGKPGDDGEEDESTINEQEDGNTISEDEFRSTPAISESEFGWLGESEVEGQEAKLPTDFDREDGLEKMGEESEMRMRSEWVNEDFSEFEQSELEEFSDEIHEEQIASDVSGLPADNLLKVESSKLQPVSTTASTVQETKSVTHKEKSPPAELPDDTAWKKITVDLTEEELAKFPVPVMKPNKIIGESHLTETYHALLLLMNDPSDFVIF</sequence>
<feature type="compositionally biased region" description="Polar residues" evidence="1">
    <location>
        <begin position="129"/>
        <end position="143"/>
    </location>
</feature>